<dbReference type="Proteomes" id="UP000007397">
    <property type="component" value="Chromosome"/>
</dbReference>
<reference evidence="1 2" key="1">
    <citation type="journal article" date="2013" name="Environ. Microbiol.">
        <title>Chloride and organic osmolytes: a hybrid strategy to cope with elevated salinities by the moderately halophilic, chloride-dependent bacterium Halobacillus halophilus.</title>
        <authorList>
            <person name="Saum S.H."/>
            <person name="Pfeiffer F."/>
            <person name="Palm P."/>
            <person name="Rampp M."/>
            <person name="Schuster S.C."/>
            <person name="Muller V."/>
            <person name="Oesterhelt D."/>
        </authorList>
    </citation>
    <scope>NUCLEOTIDE SEQUENCE [LARGE SCALE GENOMIC DNA]</scope>
    <source>
        <strain evidence="2">ATCC 35676 / DSM 2266 / JCM 20832 / KCTC 3685 / LMG 17431 / NBRC 102448 / NCIMB 2269</strain>
    </source>
</reference>
<dbReference type="STRING" id="866895.HBHAL_1997"/>
<protein>
    <submittedName>
        <fullName evidence="1">Uncharacterized protein</fullName>
    </submittedName>
</protein>
<keyword evidence="2" id="KW-1185">Reference proteome</keyword>
<evidence type="ECO:0000313" key="1">
    <source>
        <dbReference type="EMBL" id="CCG44358.1"/>
    </source>
</evidence>
<sequence>MDRPKEWALYLKEKKRKEKREETKSCRSGSSATTYVYFKSPQILERVHGSAS</sequence>
<dbReference type="KEGG" id="hhd:HBHAL_1997"/>
<evidence type="ECO:0000313" key="2">
    <source>
        <dbReference type="Proteomes" id="UP000007397"/>
    </source>
</evidence>
<name>I0JJN9_HALH3</name>
<proteinExistence type="predicted"/>
<accession>I0JJN9</accession>
<dbReference type="HOGENOM" id="CLU_3080480_0_0_9"/>
<dbReference type="EMBL" id="HE717023">
    <property type="protein sequence ID" value="CCG44358.1"/>
    <property type="molecule type" value="Genomic_DNA"/>
</dbReference>
<organism evidence="1 2">
    <name type="scientific">Halobacillus halophilus (strain ATCC 35676 / DSM 2266 / JCM 20832 / KCTC 3685 / LMG 17431 / NBRC 102448 / NCIMB 2269)</name>
    <name type="common">Sporosarcina halophila</name>
    <dbReference type="NCBI Taxonomy" id="866895"/>
    <lineage>
        <taxon>Bacteria</taxon>
        <taxon>Bacillati</taxon>
        <taxon>Bacillota</taxon>
        <taxon>Bacilli</taxon>
        <taxon>Bacillales</taxon>
        <taxon>Bacillaceae</taxon>
        <taxon>Halobacillus</taxon>
    </lineage>
</organism>
<dbReference type="AlphaFoldDB" id="I0JJN9"/>
<gene>
    <name evidence="1" type="ordered locus">HBHAL_1997</name>
</gene>